<evidence type="ECO:0000256" key="8">
    <source>
        <dbReference type="SAM" id="Phobius"/>
    </source>
</evidence>
<dbReference type="GO" id="GO:0008528">
    <property type="term" value="F:G protein-coupled peptide receptor activity"/>
    <property type="evidence" value="ECO:0007669"/>
    <property type="project" value="TreeGrafter"/>
</dbReference>
<dbReference type="GO" id="GO:0009755">
    <property type="term" value="P:hormone-mediated signaling pathway"/>
    <property type="evidence" value="ECO:0007669"/>
    <property type="project" value="TreeGrafter"/>
</dbReference>
<dbReference type="OrthoDB" id="6022531at2759"/>
<accession>A0A9Q1BWZ1</accession>
<dbReference type="PROSITE" id="PS50262">
    <property type="entry name" value="G_PROTEIN_RECEP_F1_2"/>
    <property type="match status" value="1"/>
</dbReference>
<keyword evidence="4" id="KW-0677">Repeat</keyword>
<keyword evidence="5 8" id="KW-1133">Transmembrane helix</keyword>
<dbReference type="PRINTS" id="PR00237">
    <property type="entry name" value="GPCRRHODOPSN"/>
</dbReference>
<dbReference type="GO" id="GO:0005886">
    <property type="term" value="C:plasma membrane"/>
    <property type="evidence" value="ECO:0007669"/>
    <property type="project" value="TreeGrafter"/>
</dbReference>
<dbReference type="GO" id="GO:0007189">
    <property type="term" value="P:adenylate cyclase-activating G protein-coupled receptor signaling pathway"/>
    <property type="evidence" value="ECO:0007669"/>
    <property type="project" value="TreeGrafter"/>
</dbReference>
<keyword evidence="2" id="KW-0433">Leucine-rich repeat</keyword>
<name>A0A9Q1BWZ1_HOLLE</name>
<feature type="transmembrane region" description="Helical" evidence="8">
    <location>
        <begin position="71"/>
        <end position="92"/>
    </location>
</feature>
<comment type="subcellular location">
    <subcellularLocation>
        <location evidence="1">Membrane</location>
    </subcellularLocation>
</comment>
<feature type="transmembrane region" description="Helical" evidence="8">
    <location>
        <begin position="198"/>
        <end position="223"/>
    </location>
</feature>
<evidence type="ECO:0000256" key="5">
    <source>
        <dbReference type="ARBA" id="ARBA00022989"/>
    </source>
</evidence>
<keyword evidence="7" id="KW-0675">Receptor</keyword>
<evidence type="ECO:0000313" key="11">
    <source>
        <dbReference type="Proteomes" id="UP001152320"/>
    </source>
</evidence>
<dbReference type="EMBL" id="JAIZAY010000010">
    <property type="protein sequence ID" value="KAJ8034406.1"/>
    <property type="molecule type" value="Genomic_DNA"/>
</dbReference>
<evidence type="ECO:0000313" key="10">
    <source>
        <dbReference type="EMBL" id="KAJ8034406.1"/>
    </source>
</evidence>
<dbReference type="InterPro" id="IPR017452">
    <property type="entry name" value="GPCR_Rhodpsn_7TM"/>
</dbReference>
<protein>
    <recommendedName>
        <fullName evidence="9">G-protein coupled receptors family 1 profile domain-containing protein</fullName>
    </recommendedName>
</protein>
<evidence type="ECO:0000256" key="6">
    <source>
        <dbReference type="ARBA" id="ARBA00023136"/>
    </source>
</evidence>
<evidence type="ECO:0000256" key="2">
    <source>
        <dbReference type="ARBA" id="ARBA00022614"/>
    </source>
</evidence>
<feature type="transmembrane region" description="Helical" evidence="8">
    <location>
        <begin position="279"/>
        <end position="303"/>
    </location>
</feature>
<feature type="transmembrane region" description="Helical" evidence="8">
    <location>
        <begin position="356"/>
        <end position="375"/>
    </location>
</feature>
<dbReference type="PANTHER" id="PTHR24372">
    <property type="entry name" value="GLYCOPROTEIN HORMONE RECEPTOR"/>
    <property type="match status" value="1"/>
</dbReference>
<feature type="transmembrane region" description="Helical" evidence="8">
    <location>
        <begin position="158"/>
        <end position="177"/>
    </location>
</feature>
<dbReference type="PROSITE" id="PS00237">
    <property type="entry name" value="G_PROTEIN_RECEP_F1_1"/>
    <property type="match status" value="1"/>
</dbReference>
<keyword evidence="6 8" id="KW-0472">Membrane</keyword>
<feature type="transmembrane region" description="Helical" evidence="8">
    <location>
        <begin position="113"/>
        <end position="138"/>
    </location>
</feature>
<keyword evidence="7" id="KW-0807">Transducer</keyword>
<keyword evidence="3 7" id="KW-0812">Transmembrane</keyword>
<gene>
    <name evidence="10" type="ORF">HOLleu_21229</name>
</gene>
<dbReference type="Pfam" id="PF00001">
    <property type="entry name" value="7tm_1"/>
    <property type="match status" value="1"/>
</dbReference>
<comment type="caution">
    <text evidence="10">The sequence shown here is derived from an EMBL/GenBank/DDBJ whole genome shotgun (WGS) entry which is preliminary data.</text>
</comment>
<keyword evidence="7" id="KW-0297">G-protein coupled receptor</keyword>
<comment type="similarity">
    <text evidence="7">Belongs to the G-protein coupled receptor 1 family.</text>
</comment>
<dbReference type="PANTHER" id="PTHR24372:SF77">
    <property type="entry name" value="G-PROTEIN COUPLED RECEPTORS FAMILY 1 PROFILE DOMAIN-CONTAINING PROTEIN"/>
    <property type="match status" value="1"/>
</dbReference>
<evidence type="ECO:0000256" key="4">
    <source>
        <dbReference type="ARBA" id="ARBA00022737"/>
    </source>
</evidence>
<sequence length="400" mass="44596">MGNFYIYIQKFALSFFQPKILYPLVSFFPLRLTDNYGICCLFANNNDTNCTTPPSPFNTCGSMFPNHVLRATLWLVCLSAMLANLVVLVSRIKAKIPAMRNMFATEVNTNQNAFLVSLAFADFFMAVYLLSIGIADAIFGEDYFLSAYGWRNGTWCKIIGSIGFVSNVASVLSLTFVSIERFLTVSFTFSGVRFGTKVTIGICVLIWIISVVMAVTPIILSAFVQGLFGLSDVCLGLPFVTVPETTENDVTVEVDRYGKLASINETDSKDLQWLYSQIVYIYFTSTCVLIITVCYVAMFISIIRSRIGSGRRGNKDEMKTAIKMSIIVGTDMICWLPVIVVGILSKAGIEISIEMYAWLAIFVMPINSAFNPLIYTIPTMKKRKKNEPSFIVDQRNLPAN</sequence>
<dbReference type="SUPFAM" id="SSF81321">
    <property type="entry name" value="Family A G protein-coupled receptor-like"/>
    <property type="match status" value="1"/>
</dbReference>
<proteinExistence type="inferred from homology"/>
<evidence type="ECO:0000256" key="7">
    <source>
        <dbReference type="RuleBase" id="RU000688"/>
    </source>
</evidence>
<dbReference type="AlphaFoldDB" id="A0A9Q1BWZ1"/>
<dbReference type="Gene3D" id="1.20.1070.10">
    <property type="entry name" value="Rhodopsin 7-helix transmembrane proteins"/>
    <property type="match status" value="1"/>
</dbReference>
<dbReference type="Proteomes" id="UP001152320">
    <property type="component" value="Chromosome 10"/>
</dbReference>
<dbReference type="InterPro" id="IPR000276">
    <property type="entry name" value="GPCR_Rhodpsn"/>
</dbReference>
<feature type="transmembrane region" description="Helical" evidence="8">
    <location>
        <begin position="324"/>
        <end position="344"/>
    </location>
</feature>
<reference evidence="10" key="1">
    <citation type="submission" date="2021-10" db="EMBL/GenBank/DDBJ databases">
        <title>Tropical sea cucumber genome reveals ecological adaptation and Cuvierian tubules defense mechanism.</title>
        <authorList>
            <person name="Chen T."/>
        </authorList>
    </citation>
    <scope>NUCLEOTIDE SEQUENCE</scope>
    <source>
        <strain evidence="10">Nanhai2018</strain>
        <tissue evidence="10">Muscle</tissue>
    </source>
</reference>
<keyword evidence="11" id="KW-1185">Reference proteome</keyword>
<organism evidence="10 11">
    <name type="scientific">Holothuria leucospilota</name>
    <name type="common">Black long sea cucumber</name>
    <name type="synonym">Mertensiothuria leucospilota</name>
    <dbReference type="NCBI Taxonomy" id="206669"/>
    <lineage>
        <taxon>Eukaryota</taxon>
        <taxon>Metazoa</taxon>
        <taxon>Echinodermata</taxon>
        <taxon>Eleutherozoa</taxon>
        <taxon>Echinozoa</taxon>
        <taxon>Holothuroidea</taxon>
        <taxon>Aspidochirotacea</taxon>
        <taxon>Aspidochirotida</taxon>
        <taxon>Holothuriidae</taxon>
        <taxon>Holothuria</taxon>
    </lineage>
</organism>
<evidence type="ECO:0000259" key="9">
    <source>
        <dbReference type="PROSITE" id="PS50262"/>
    </source>
</evidence>
<evidence type="ECO:0000256" key="3">
    <source>
        <dbReference type="ARBA" id="ARBA00022692"/>
    </source>
</evidence>
<feature type="domain" description="G-protein coupled receptors family 1 profile" evidence="9">
    <location>
        <begin position="83"/>
        <end position="375"/>
    </location>
</feature>
<evidence type="ECO:0000256" key="1">
    <source>
        <dbReference type="ARBA" id="ARBA00004370"/>
    </source>
</evidence>